<evidence type="ECO:0000256" key="8">
    <source>
        <dbReference type="ARBA" id="ARBA00023277"/>
    </source>
</evidence>
<comment type="similarity">
    <text evidence="1">Belongs to the bacterial/plant glucose-1-phosphate adenylyltransferase family.</text>
</comment>
<dbReference type="AlphaFoldDB" id="A0A538T843"/>
<dbReference type="GO" id="GO:0005978">
    <property type="term" value="P:glycogen biosynthetic process"/>
    <property type="evidence" value="ECO:0007669"/>
    <property type="project" value="UniProtKB-KW"/>
</dbReference>
<comment type="caution">
    <text evidence="12">The sequence shown here is derived from an EMBL/GenBank/DDBJ whole genome shotgun (WGS) entry which is preliminary data.</text>
</comment>
<organism evidence="12 13">
    <name type="scientific">Eiseniibacteriota bacterium</name>
    <dbReference type="NCBI Taxonomy" id="2212470"/>
    <lineage>
        <taxon>Bacteria</taxon>
        <taxon>Candidatus Eiseniibacteriota</taxon>
    </lineage>
</organism>
<evidence type="ECO:0000259" key="10">
    <source>
        <dbReference type="Pfam" id="PF00483"/>
    </source>
</evidence>
<dbReference type="InterPro" id="IPR056818">
    <property type="entry name" value="GlmU/GlgC-like_hexapep"/>
</dbReference>
<keyword evidence="7" id="KW-0320">Glycogen biosynthesis</keyword>
<dbReference type="InterPro" id="IPR005835">
    <property type="entry name" value="NTP_transferase_dom"/>
</dbReference>
<evidence type="ECO:0000256" key="2">
    <source>
        <dbReference type="ARBA" id="ARBA00022600"/>
    </source>
</evidence>
<evidence type="ECO:0000256" key="3">
    <source>
        <dbReference type="ARBA" id="ARBA00022679"/>
    </source>
</evidence>
<dbReference type="InterPro" id="IPR029044">
    <property type="entry name" value="Nucleotide-diphossugar_trans"/>
</dbReference>
<dbReference type="EMBL" id="VBOW01000019">
    <property type="protein sequence ID" value="TMQ59802.1"/>
    <property type="molecule type" value="Genomic_DNA"/>
</dbReference>
<dbReference type="Gene3D" id="2.160.10.10">
    <property type="entry name" value="Hexapeptide repeat proteins"/>
    <property type="match status" value="1"/>
</dbReference>
<reference evidence="12 13" key="1">
    <citation type="journal article" date="2019" name="Nat. Microbiol.">
        <title>Mediterranean grassland soil C-N compound turnover is dependent on rainfall and depth, and is mediated by genomically divergent microorganisms.</title>
        <authorList>
            <person name="Diamond S."/>
            <person name="Andeer P.F."/>
            <person name="Li Z."/>
            <person name="Crits-Christoph A."/>
            <person name="Burstein D."/>
            <person name="Anantharaman K."/>
            <person name="Lane K.R."/>
            <person name="Thomas B.C."/>
            <person name="Pan C."/>
            <person name="Northen T.R."/>
            <person name="Banfield J.F."/>
        </authorList>
    </citation>
    <scope>NUCLEOTIDE SEQUENCE [LARGE SCALE GENOMIC DNA]</scope>
    <source>
        <strain evidence="12">WS_6</strain>
    </source>
</reference>
<evidence type="ECO:0000256" key="5">
    <source>
        <dbReference type="ARBA" id="ARBA00022741"/>
    </source>
</evidence>
<dbReference type="InterPro" id="IPR011831">
    <property type="entry name" value="ADP-Glc_PPase"/>
</dbReference>
<dbReference type="SUPFAM" id="SSF53448">
    <property type="entry name" value="Nucleotide-diphospho-sugar transferases"/>
    <property type="match status" value="1"/>
</dbReference>
<evidence type="ECO:0000256" key="7">
    <source>
        <dbReference type="ARBA" id="ARBA00023056"/>
    </source>
</evidence>
<feature type="domain" description="Glucose-1-phosphate adenylyltransferase/Bifunctional protein GlmU-like C-terminal hexapeptide" evidence="11">
    <location>
        <begin position="285"/>
        <end position="378"/>
    </location>
</feature>
<dbReference type="Pfam" id="PF24894">
    <property type="entry name" value="Hexapep_GlmU"/>
    <property type="match status" value="1"/>
</dbReference>
<dbReference type="Proteomes" id="UP000316852">
    <property type="component" value="Unassembled WGS sequence"/>
</dbReference>
<keyword evidence="6" id="KW-0067">ATP-binding</keyword>
<dbReference type="CDD" id="cd04651">
    <property type="entry name" value="LbH_G1P_AT_C"/>
    <property type="match status" value="1"/>
</dbReference>
<evidence type="ECO:0000256" key="9">
    <source>
        <dbReference type="SAM" id="MobiDB-lite"/>
    </source>
</evidence>
<dbReference type="PROSITE" id="PS00809">
    <property type="entry name" value="ADP_GLC_PYROPHOSPH_2"/>
    <property type="match status" value="1"/>
</dbReference>
<gene>
    <name evidence="12" type="ORF">E6K76_03610</name>
</gene>
<dbReference type="PANTHER" id="PTHR43523">
    <property type="entry name" value="GLUCOSE-1-PHOSPHATE ADENYLYLTRANSFERASE-RELATED"/>
    <property type="match status" value="1"/>
</dbReference>
<evidence type="ECO:0000256" key="1">
    <source>
        <dbReference type="ARBA" id="ARBA00010443"/>
    </source>
</evidence>
<dbReference type="GO" id="GO:0008878">
    <property type="term" value="F:glucose-1-phosphate adenylyltransferase activity"/>
    <property type="evidence" value="ECO:0007669"/>
    <property type="project" value="InterPro"/>
</dbReference>
<proteinExistence type="inferred from homology"/>
<evidence type="ECO:0000313" key="13">
    <source>
        <dbReference type="Proteomes" id="UP000316852"/>
    </source>
</evidence>
<dbReference type="InterPro" id="IPR011004">
    <property type="entry name" value="Trimer_LpxA-like_sf"/>
</dbReference>
<evidence type="ECO:0000256" key="6">
    <source>
        <dbReference type="ARBA" id="ARBA00022840"/>
    </source>
</evidence>
<evidence type="ECO:0000256" key="4">
    <source>
        <dbReference type="ARBA" id="ARBA00022695"/>
    </source>
</evidence>
<dbReference type="Pfam" id="PF00483">
    <property type="entry name" value="NTP_transferase"/>
    <property type="match status" value="1"/>
</dbReference>
<name>A0A538T843_UNCEI</name>
<sequence length="435" mass="47663">MTAVPPILVLVLAGGKSDALHALGRIRTASALPYGGKYRVIDFTLSNCVHSGLSRIGILTQYAPLSLQGHIGIGRAWDLDRRDGGVRLLQPYVRQRETNWYRGTADALVQNRNVIEDAQARHILVLSGDLVYKMDYAELIRFHEERDAALTLVTAHAPTEEPERYGYVHADRSGRVSALEEKPKRPGGRVVSAALYVFRARELMARLNRGEEGPDLVHDVIQPMIAAGARVFAYPQRGYWRDIGTVDSYYESNMDLVRPVPPLNLYDPDWLIYTPSEDRSPAVLGRDAVVTQSLISHGSRVEGEVSRSVLFPGVHVGAGALVEESIVMHDTRIAPGARLKRAIVDKRVVIEPDATLGYGERTPNREFPRDLASGLCVIGKGSRIPEGARIGTNTLIEIGVSAADFPSREVPSGSVIRPGGLGRAQPTRVQPRSVP</sequence>
<dbReference type="PANTHER" id="PTHR43523:SF2">
    <property type="entry name" value="GLUCOSE-1-PHOSPHATE ADENYLYLTRANSFERASE"/>
    <property type="match status" value="1"/>
</dbReference>
<dbReference type="InterPro" id="IPR005836">
    <property type="entry name" value="ADP_Glu_pyroP_CS"/>
</dbReference>
<feature type="region of interest" description="Disordered" evidence="9">
    <location>
        <begin position="407"/>
        <end position="435"/>
    </location>
</feature>
<keyword evidence="4 12" id="KW-0548">Nucleotidyltransferase</keyword>
<evidence type="ECO:0000313" key="12">
    <source>
        <dbReference type="EMBL" id="TMQ59802.1"/>
    </source>
</evidence>
<dbReference type="CDD" id="cd02508">
    <property type="entry name" value="ADP_Glucose_PP"/>
    <property type="match status" value="1"/>
</dbReference>
<accession>A0A538T843</accession>
<dbReference type="Gene3D" id="3.90.550.10">
    <property type="entry name" value="Spore Coat Polysaccharide Biosynthesis Protein SpsA, Chain A"/>
    <property type="match status" value="1"/>
</dbReference>
<dbReference type="GO" id="GO:0005524">
    <property type="term" value="F:ATP binding"/>
    <property type="evidence" value="ECO:0007669"/>
    <property type="project" value="UniProtKB-KW"/>
</dbReference>
<keyword evidence="2" id="KW-0321">Glycogen metabolism</keyword>
<keyword evidence="8" id="KW-0119">Carbohydrate metabolism</keyword>
<evidence type="ECO:0000259" key="11">
    <source>
        <dbReference type="Pfam" id="PF24894"/>
    </source>
</evidence>
<feature type="domain" description="Nucleotidyl transferase" evidence="10">
    <location>
        <begin position="10"/>
        <end position="256"/>
    </location>
</feature>
<keyword evidence="5" id="KW-0547">Nucleotide-binding</keyword>
<keyword evidence="3 12" id="KW-0808">Transferase</keyword>
<dbReference type="SUPFAM" id="SSF51161">
    <property type="entry name" value="Trimeric LpxA-like enzymes"/>
    <property type="match status" value="1"/>
</dbReference>
<protein>
    <submittedName>
        <fullName evidence="12">Glucose-1-phosphate adenylyltransferase</fullName>
    </submittedName>
</protein>